<evidence type="ECO:0000256" key="1">
    <source>
        <dbReference type="SAM" id="MobiDB-lite"/>
    </source>
</evidence>
<name>A0ABP0YXA2_9ROSI</name>
<feature type="compositionally biased region" description="Basic and acidic residues" evidence="1">
    <location>
        <begin position="108"/>
        <end position="119"/>
    </location>
</feature>
<evidence type="ECO:0000313" key="3">
    <source>
        <dbReference type="Proteomes" id="UP001642487"/>
    </source>
</evidence>
<keyword evidence="3" id="KW-1185">Reference proteome</keyword>
<sequence>MGKQKEKETQSFLNLVTLLKKLYRWFGGFVGNESNVHCLWSPRHVSGYKRGRSKKCGIFLKHHGYNISDTNHGHSDSDSAVLPSGLQQDSIGVVRQVRELPRWRRELGFGVSDGDREQPEDAAGLSEMTNSEH</sequence>
<evidence type="ECO:0000313" key="2">
    <source>
        <dbReference type="EMBL" id="CAK9324976.1"/>
    </source>
</evidence>
<reference evidence="2 3" key="1">
    <citation type="submission" date="2024-03" db="EMBL/GenBank/DDBJ databases">
        <authorList>
            <person name="Gkanogiannis A."/>
            <person name="Becerra Lopez-Lavalle L."/>
        </authorList>
    </citation>
    <scope>NUCLEOTIDE SEQUENCE [LARGE SCALE GENOMIC DNA]</scope>
</reference>
<protein>
    <submittedName>
        <fullName evidence="2">Uncharacterized protein</fullName>
    </submittedName>
</protein>
<feature type="region of interest" description="Disordered" evidence="1">
    <location>
        <begin position="108"/>
        <end position="133"/>
    </location>
</feature>
<gene>
    <name evidence="2" type="ORF">CITCOLO1_LOCUS17226</name>
</gene>
<dbReference type="EMBL" id="OZ021740">
    <property type="protein sequence ID" value="CAK9324976.1"/>
    <property type="molecule type" value="Genomic_DNA"/>
</dbReference>
<proteinExistence type="predicted"/>
<accession>A0ABP0YXA2</accession>
<dbReference type="Proteomes" id="UP001642487">
    <property type="component" value="Chromosome 6"/>
</dbReference>
<organism evidence="2 3">
    <name type="scientific">Citrullus colocynthis</name>
    <name type="common">colocynth</name>
    <dbReference type="NCBI Taxonomy" id="252529"/>
    <lineage>
        <taxon>Eukaryota</taxon>
        <taxon>Viridiplantae</taxon>
        <taxon>Streptophyta</taxon>
        <taxon>Embryophyta</taxon>
        <taxon>Tracheophyta</taxon>
        <taxon>Spermatophyta</taxon>
        <taxon>Magnoliopsida</taxon>
        <taxon>eudicotyledons</taxon>
        <taxon>Gunneridae</taxon>
        <taxon>Pentapetalae</taxon>
        <taxon>rosids</taxon>
        <taxon>fabids</taxon>
        <taxon>Cucurbitales</taxon>
        <taxon>Cucurbitaceae</taxon>
        <taxon>Benincaseae</taxon>
        <taxon>Citrullus</taxon>
    </lineage>
</organism>